<accession>A0ABM1SRZ9</accession>
<keyword evidence="2" id="KW-0472">Membrane</keyword>
<sequence>MFLPEVEKARESNAAIIAGVIGGVVIILIIIVIVVVVVRKKKAKERVEPDVPVMNTLKPTYREFTYAPTLPEKKKKNSSASSVDSGMSSIGSRNSSRVSYQSSLSYASPIPNQDVIIGKSVAPPDVVSLFNLRVTLKNFI</sequence>
<evidence type="ECO:0000256" key="2">
    <source>
        <dbReference type="SAM" id="Phobius"/>
    </source>
</evidence>
<keyword evidence="2" id="KW-0812">Transmembrane</keyword>
<evidence type="ECO:0000313" key="4">
    <source>
        <dbReference type="RefSeq" id="XP_022246405.1"/>
    </source>
</evidence>
<gene>
    <name evidence="4" type="primary">LOC111086726</name>
</gene>
<keyword evidence="3" id="KW-1185">Reference proteome</keyword>
<feature type="region of interest" description="Disordered" evidence="1">
    <location>
        <begin position="68"/>
        <end position="95"/>
    </location>
</feature>
<dbReference type="Proteomes" id="UP000694941">
    <property type="component" value="Unplaced"/>
</dbReference>
<name>A0ABM1SRZ9_LIMPO</name>
<organism evidence="3 4">
    <name type="scientific">Limulus polyphemus</name>
    <name type="common">Atlantic horseshoe crab</name>
    <dbReference type="NCBI Taxonomy" id="6850"/>
    <lineage>
        <taxon>Eukaryota</taxon>
        <taxon>Metazoa</taxon>
        <taxon>Ecdysozoa</taxon>
        <taxon>Arthropoda</taxon>
        <taxon>Chelicerata</taxon>
        <taxon>Merostomata</taxon>
        <taxon>Xiphosura</taxon>
        <taxon>Limulidae</taxon>
        <taxon>Limulus</taxon>
    </lineage>
</organism>
<protein>
    <submittedName>
        <fullName evidence="4">Uncharacterized protein LOC111086726</fullName>
    </submittedName>
</protein>
<feature type="transmembrane region" description="Helical" evidence="2">
    <location>
        <begin position="15"/>
        <end position="38"/>
    </location>
</feature>
<feature type="compositionally biased region" description="Low complexity" evidence="1">
    <location>
        <begin position="78"/>
        <end position="95"/>
    </location>
</feature>
<dbReference type="GeneID" id="111086726"/>
<evidence type="ECO:0000256" key="1">
    <source>
        <dbReference type="SAM" id="MobiDB-lite"/>
    </source>
</evidence>
<keyword evidence="2" id="KW-1133">Transmembrane helix</keyword>
<evidence type="ECO:0000313" key="3">
    <source>
        <dbReference type="Proteomes" id="UP000694941"/>
    </source>
</evidence>
<dbReference type="RefSeq" id="XP_022246405.1">
    <property type="nucleotide sequence ID" value="XM_022390697.1"/>
</dbReference>
<proteinExistence type="predicted"/>
<reference evidence="4" key="1">
    <citation type="submission" date="2025-08" db="UniProtKB">
        <authorList>
            <consortium name="RefSeq"/>
        </authorList>
    </citation>
    <scope>IDENTIFICATION</scope>
    <source>
        <tissue evidence="4">Muscle</tissue>
    </source>
</reference>